<organism evidence="7 8">
    <name type="scientific">Striga asiatica</name>
    <name type="common">Asiatic witchweed</name>
    <name type="synonym">Buchnera asiatica</name>
    <dbReference type="NCBI Taxonomy" id="4170"/>
    <lineage>
        <taxon>Eukaryota</taxon>
        <taxon>Viridiplantae</taxon>
        <taxon>Streptophyta</taxon>
        <taxon>Embryophyta</taxon>
        <taxon>Tracheophyta</taxon>
        <taxon>Spermatophyta</taxon>
        <taxon>Magnoliopsida</taxon>
        <taxon>eudicotyledons</taxon>
        <taxon>Gunneridae</taxon>
        <taxon>Pentapetalae</taxon>
        <taxon>asterids</taxon>
        <taxon>lamiids</taxon>
        <taxon>Lamiales</taxon>
        <taxon>Orobanchaceae</taxon>
        <taxon>Buchnereae</taxon>
        <taxon>Striga</taxon>
    </lineage>
</organism>
<evidence type="ECO:0000256" key="2">
    <source>
        <dbReference type="ARBA" id="ARBA00012205"/>
    </source>
</evidence>
<keyword evidence="7" id="KW-0378">Hydrolase</keyword>
<dbReference type="EMBL" id="BKCP01013004">
    <property type="protein sequence ID" value="GER57081.1"/>
    <property type="molecule type" value="Genomic_DNA"/>
</dbReference>
<evidence type="ECO:0000256" key="4">
    <source>
        <dbReference type="ARBA" id="ARBA00024884"/>
    </source>
</evidence>
<comment type="similarity">
    <text evidence="1">Belongs to the LOG family.</text>
</comment>
<evidence type="ECO:0000256" key="6">
    <source>
        <dbReference type="ARBA" id="ARBA00049153"/>
    </source>
</evidence>
<dbReference type="OrthoDB" id="414463at2759"/>
<dbReference type="Gene3D" id="3.40.50.450">
    <property type="match status" value="1"/>
</dbReference>
<keyword evidence="3" id="KW-0203">Cytokinin biosynthesis</keyword>
<dbReference type="EC" id="3.2.2.n1" evidence="2"/>
<comment type="catalytic activity">
    <reaction evidence="5">
        <text>N(6)-(dimethylallyl)adenosine 5'-phosphate + H2O = N(6)-dimethylallyladenine + D-ribose 5-phosphate</text>
        <dbReference type="Rhea" id="RHEA:48560"/>
        <dbReference type="ChEBI" id="CHEBI:15377"/>
        <dbReference type="ChEBI" id="CHEBI:17660"/>
        <dbReference type="ChEBI" id="CHEBI:57526"/>
        <dbReference type="ChEBI" id="CHEBI:78346"/>
        <dbReference type="EC" id="3.2.2.n1"/>
    </reaction>
</comment>
<comment type="caution">
    <text evidence="7">The sequence shown here is derived from an EMBL/GenBank/DDBJ whole genome shotgun (WGS) entry which is preliminary data.</text>
</comment>
<name>A0A5A7RIT6_STRAF</name>
<evidence type="ECO:0000256" key="5">
    <source>
        <dbReference type="ARBA" id="ARBA00047718"/>
    </source>
</evidence>
<dbReference type="InterPro" id="IPR031100">
    <property type="entry name" value="LOG_fam"/>
</dbReference>
<sequence length="250" mass="28123">MFGVSAVPVAEAKCVQRRQGLKIHDRRKQGLELHGGRNWGLELHDRRKRGLEPNVYTALEPNRFTAHGGRGGARKTERGVGISRRAEAGGRGWKDEANLFTARREVRSILPFYLTSSKIVKDSATLMITLSIYDCLMSMISGCDAFIILPGGYGTLMTIFTLATWAEMKFHTKPIGLLNFNNFFHHLLGFLDEGVYQTFISPFQREIFKSANTSSELIQKLQNNISTVQDSVKTPGFKRKRAFDPLDLSL</sequence>
<keyword evidence="8" id="KW-1185">Reference proteome</keyword>
<evidence type="ECO:0000313" key="8">
    <source>
        <dbReference type="Proteomes" id="UP000325081"/>
    </source>
</evidence>
<gene>
    <name evidence="7" type="ORF">STAS_34869</name>
</gene>
<proteinExistence type="inferred from homology"/>
<dbReference type="Pfam" id="PF03641">
    <property type="entry name" value="Lysine_decarbox"/>
    <property type="match status" value="1"/>
</dbReference>
<dbReference type="Proteomes" id="UP000325081">
    <property type="component" value="Unassembled WGS sequence"/>
</dbReference>
<comment type="function">
    <text evidence="4">Cytokinin-activating enzyme working in the direct activation pathway. Phosphoribohydrolase that converts inactive cytokinin nucleotides to the biologically active free-base forms.</text>
</comment>
<evidence type="ECO:0000256" key="3">
    <source>
        <dbReference type="ARBA" id="ARBA00022712"/>
    </source>
</evidence>
<dbReference type="SUPFAM" id="SSF102405">
    <property type="entry name" value="MCP/YpsA-like"/>
    <property type="match status" value="1"/>
</dbReference>
<accession>A0A5A7RIT6</accession>
<dbReference type="PANTHER" id="PTHR31223">
    <property type="entry name" value="LOG FAMILY PROTEIN YJL055W"/>
    <property type="match status" value="1"/>
</dbReference>
<dbReference type="GO" id="GO:0016787">
    <property type="term" value="F:hydrolase activity"/>
    <property type="evidence" value="ECO:0007669"/>
    <property type="project" value="UniProtKB-KW"/>
</dbReference>
<evidence type="ECO:0000256" key="1">
    <source>
        <dbReference type="ARBA" id="ARBA00006763"/>
    </source>
</evidence>
<dbReference type="AlphaFoldDB" id="A0A5A7RIT6"/>
<evidence type="ECO:0000313" key="7">
    <source>
        <dbReference type="EMBL" id="GER57081.1"/>
    </source>
</evidence>
<reference evidence="8" key="1">
    <citation type="journal article" date="2019" name="Curr. Biol.">
        <title>Genome Sequence of Striga asiatica Provides Insight into the Evolution of Plant Parasitism.</title>
        <authorList>
            <person name="Yoshida S."/>
            <person name="Kim S."/>
            <person name="Wafula E.K."/>
            <person name="Tanskanen J."/>
            <person name="Kim Y.M."/>
            <person name="Honaas L."/>
            <person name="Yang Z."/>
            <person name="Spallek T."/>
            <person name="Conn C.E."/>
            <person name="Ichihashi Y."/>
            <person name="Cheong K."/>
            <person name="Cui S."/>
            <person name="Der J.P."/>
            <person name="Gundlach H."/>
            <person name="Jiao Y."/>
            <person name="Hori C."/>
            <person name="Ishida J.K."/>
            <person name="Kasahara H."/>
            <person name="Kiba T."/>
            <person name="Kim M.S."/>
            <person name="Koo N."/>
            <person name="Laohavisit A."/>
            <person name="Lee Y.H."/>
            <person name="Lumba S."/>
            <person name="McCourt P."/>
            <person name="Mortimer J.C."/>
            <person name="Mutuku J.M."/>
            <person name="Nomura T."/>
            <person name="Sasaki-Sekimoto Y."/>
            <person name="Seto Y."/>
            <person name="Wang Y."/>
            <person name="Wakatake T."/>
            <person name="Sakakibara H."/>
            <person name="Demura T."/>
            <person name="Yamaguchi S."/>
            <person name="Yoneyama K."/>
            <person name="Manabe R.I."/>
            <person name="Nelson D.C."/>
            <person name="Schulman A.H."/>
            <person name="Timko M.P."/>
            <person name="dePamphilis C.W."/>
            <person name="Choi D."/>
            <person name="Shirasu K."/>
        </authorList>
    </citation>
    <scope>NUCLEOTIDE SEQUENCE [LARGE SCALE GENOMIC DNA]</scope>
    <source>
        <strain evidence="8">cv. UVA1</strain>
    </source>
</reference>
<protein>
    <recommendedName>
        <fullName evidence="2">cytokinin riboside 5'-monophosphate phosphoribohydrolase</fullName>
        <ecNumber evidence="2">3.2.2.n1</ecNumber>
    </recommendedName>
</protein>
<dbReference type="GO" id="GO:0009691">
    <property type="term" value="P:cytokinin biosynthetic process"/>
    <property type="evidence" value="ECO:0007669"/>
    <property type="project" value="UniProtKB-KW"/>
</dbReference>
<comment type="catalytic activity">
    <reaction evidence="6">
        <text>9-ribosyl-trans-zeatin 5'-phosphate + H2O = trans-zeatin + D-ribose 5-phosphate</text>
        <dbReference type="Rhea" id="RHEA:48564"/>
        <dbReference type="ChEBI" id="CHEBI:15377"/>
        <dbReference type="ChEBI" id="CHEBI:16522"/>
        <dbReference type="ChEBI" id="CHEBI:78346"/>
        <dbReference type="ChEBI" id="CHEBI:87947"/>
        <dbReference type="EC" id="3.2.2.n1"/>
    </reaction>
</comment>